<keyword evidence="3" id="KW-0285">Flavoprotein</keyword>
<accession>A0ABR4NV46</accession>
<evidence type="ECO:0000313" key="6">
    <source>
        <dbReference type="Proteomes" id="UP001623330"/>
    </source>
</evidence>
<dbReference type="InterPro" id="IPR013785">
    <property type="entry name" value="Aldolase_TIM"/>
</dbReference>
<comment type="caution">
    <text evidence="5">The sequence shown here is derived from an EMBL/GenBank/DDBJ whole genome shotgun (WGS) entry which is preliminary data.</text>
</comment>
<dbReference type="EMBL" id="JBEVYD010000005">
    <property type="protein sequence ID" value="KAL3232600.1"/>
    <property type="molecule type" value="Genomic_DNA"/>
</dbReference>
<dbReference type="Pfam" id="PF00724">
    <property type="entry name" value="Oxidored_FMN"/>
    <property type="match status" value="1"/>
</dbReference>
<proteinExistence type="inferred from homology"/>
<protein>
    <submittedName>
        <fullName evidence="5">NADPH dehydrogenase 2</fullName>
    </submittedName>
</protein>
<dbReference type="InterPro" id="IPR045247">
    <property type="entry name" value="Oye-like"/>
</dbReference>
<evidence type="ECO:0000259" key="4">
    <source>
        <dbReference type="Pfam" id="PF00724"/>
    </source>
</evidence>
<evidence type="ECO:0000313" key="5">
    <source>
        <dbReference type="EMBL" id="KAL3232600.1"/>
    </source>
</evidence>
<keyword evidence="6" id="KW-1185">Reference proteome</keyword>
<keyword evidence="3" id="KW-0288">FMN</keyword>
<dbReference type="PANTHER" id="PTHR22893:SF91">
    <property type="entry name" value="NADPH DEHYDROGENASE 2-RELATED"/>
    <property type="match status" value="1"/>
</dbReference>
<evidence type="ECO:0000256" key="1">
    <source>
        <dbReference type="ARBA" id="ARBA00001917"/>
    </source>
</evidence>
<evidence type="ECO:0000256" key="2">
    <source>
        <dbReference type="ARBA" id="ARBA00005979"/>
    </source>
</evidence>
<dbReference type="InterPro" id="IPR001155">
    <property type="entry name" value="OxRdtase_FMN_N"/>
</dbReference>
<sequence length="400" mass="44568">MTFYDNGKFEPVSFKDTNMFEPIKVGNIELSHRAVMGPLTRFRGKTPGNIPNAELAYEYYKQRAQRPGTLIVTEGTFISARAGGYDHAPGIWSKEQTEGWKKVFEGIHAQKSYVFVQLWALGRLANAVELARDGLKFEGASSGVYADESSKEAAEKANNPLVALSKEDIRDYVEEYVKAAKNAIDAGADGVEIHAANGYLLSQFLDIKANQRTDEYGGNIENRARFTLEVVDALIDAIGAERVAIRLAPFMLYGGLVGSSNPTQIAQYAYLAGELERRGKEGKRLAYFHLMEPRVVDPVKTEDEEGSEDNTVTNDFFNSIWKGVIIKSGNYAIHPEVAKEVIKDKRTLISYGRFFISTPDLVDRLEKGLKLNSYDRNTFYSPDAKGYTDYPNYAETVKAG</sequence>
<dbReference type="SUPFAM" id="SSF51395">
    <property type="entry name" value="FMN-linked oxidoreductases"/>
    <property type="match status" value="1"/>
</dbReference>
<comment type="cofactor">
    <cofactor evidence="1">
        <name>FMN</name>
        <dbReference type="ChEBI" id="CHEBI:58210"/>
    </cofactor>
</comment>
<name>A0ABR4NV46_9SACH</name>
<feature type="domain" description="NADH:flavin oxidoreductase/NADH oxidase N-terminal" evidence="4">
    <location>
        <begin position="19"/>
        <end position="372"/>
    </location>
</feature>
<organism evidence="5 6">
    <name type="scientific">Nakaseomyces bracarensis</name>
    <dbReference type="NCBI Taxonomy" id="273131"/>
    <lineage>
        <taxon>Eukaryota</taxon>
        <taxon>Fungi</taxon>
        <taxon>Dikarya</taxon>
        <taxon>Ascomycota</taxon>
        <taxon>Saccharomycotina</taxon>
        <taxon>Saccharomycetes</taxon>
        <taxon>Saccharomycetales</taxon>
        <taxon>Saccharomycetaceae</taxon>
        <taxon>Nakaseomyces</taxon>
    </lineage>
</organism>
<comment type="similarity">
    <text evidence="2">Belongs to the NADH:flavin oxidoreductase/NADH oxidase family.</text>
</comment>
<reference evidence="5 6" key="1">
    <citation type="submission" date="2024-05" db="EMBL/GenBank/DDBJ databases">
        <title>Long read based assembly of the Candida bracarensis genome reveals expanded adhesin content.</title>
        <authorList>
            <person name="Marcet-Houben M."/>
            <person name="Ksiezopolska E."/>
            <person name="Gabaldon T."/>
        </authorList>
    </citation>
    <scope>NUCLEOTIDE SEQUENCE [LARGE SCALE GENOMIC DNA]</scope>
    <source>
        <strain evidence="5 6">CBM6</strain>
    </source>
</reference>
<dbReference type="Proteomes" id="UP001623330">
    <property type="component" value="Unassembled WGS sequence"/>
</dbReference>
<dbReference type="Gene3D" id="3.20.20.70">
    <property type="entry name" value="Aldolase class I"/>
    <property type="match status" value="1"/>
</dbReference>
<gene>
    <name evidence="5" type="ORF">RNJ44_04516</name>
</gene>
<dbReference type="CDD" id="cd02933">
    <property type="entry name" value="OYE_like_FMN"/>
    <property type="match status" value="1"/>
</dbReference>
<evidence type="ECO:0000256" key="3">
    <source>
        <dbReference type="ARBA" id="ARBA00022643"/>
    </source>
</evidence>
<dbReference type="PANTHER" id="PTHR22893">
    <property type="entry name" value="NADH OXIDOREDUCTASE-RELATED"/>
    <property type="match status" value="1"/>
</dbReference>